<evidence type="ECO:0000313" key="8">
    <source>
        <dbReference type="Proteomes" id="UP000008065"/>
    </source>
</evidence>
<evidence type="ECO:0000313" key="7">
    <source>
        <dbReference type="EMBL" id="EGO57828.1"/>
    </source>
</evidence>
<dbReference type="RefSeq" id="XP_009850218.1">
    <property type="nucleotide sequence ID" value="XM_009851916.1"/>
</dbReference>
<feature type="transmembrane region" description="Helical" evidence="5">
    <location>
        <begin position="151"/>
        <end position="172"/>
    </location>
</feature>
<keyword evidence="3 5" id="KW-1133">Transmembrane helix</keyword>
<dbReference type="KEGG" id="nte:NEUTE1DRAFT26923"/>
<feature type="domain" description="TM7S3/TM198-like" evidence="6">
    <location>
        <begin position="72"/>
        <end position="172"/>
    </location>
</feature>
<feature type="non-terminal residue" evidence="7">
    <location>
        <position position="183"/>
    </location>
</feature>
<dbReference type="AlphaFoldDB" id="F8MMF4"/>
<dbReference type="VEuPathDB" id="FungiDB:NEUTE1DRAFT_26923"/>
<keyword evidence="4 5" id="KW-0472">Membrane</keyword>
<dbReference type="EMBL" id="GL891304">
    <property type="protein sequence ID" value="EGO57828.1"/>
    <property type="molecule type" value="Genomic_DNA"/>
</dbReference>
<dbReference type="HOGENOM" id="CLU_1478483_0_0_1"/>
<feature type="transmembrane region" description="Helical" evidence="5">
    <location>
        <begin position="94"/>
        <end position="113"/>
    </location>
</feature>
<dbReference type="Pfam" id="PF13886">
    <property type="entry name" value="TM7S3_TM198"/>
    <property type="match status" value="1"/>
</dbReference>
<gene>
    <name evidence="7" type="ORF">NEUTE1DRAFT_26923</name>
</gene>
<evidence type="ECO:0000256" key="1">
    <source>
        <dbReference type="ARBA" id="ARBA00004141"/>
    </source>
</evidence>
<dbReference type="PANTHER" id="PTHR39469">
    <property type="entry name" value="CHROMOSOME 1, WHOLE GENOME SHOTGUN SEQUENCE"/>
    <property type="match status" value="1"/>
</dbReference>
<accession>F8MMF4</accession>
<dbReference type="OrthoDB" id="102260at2759"/>
<evidence type="ECO:0000256" key="2">
    <source>
        <dbReference type="ARBA" id="ARBA00022692"/>
    </source>
</evidence>
<evidence type="ECO:0000256" key="4">
    <source>
        <dbReference type="ARBA" id="ARBA00023136"/>
    </source>
</evidence>
<dbReference type="GeneID" id="20827387"/>
<sequence>MVEQTREKTTVRDINYSLPNSGPYQYHRKHHTHASINISGSKFIQGFYTRYCIYLCQLPIQPRITPGWAVSGAILILTGIVCGMVGIKKKWLHTFLTTGFLVSLGTTVLILYVTDPPVSDAVQGAYVVAAVCTGLIVGGVAIIFQDLAQGLACLLAGFCFTAIMVIFVAWIVSQLKLWCLVRN</sequence>
<organism evidence="7 8">
    <name type="scientific">Neurospora tetrasperma (strain FGSC 2508 / ATCC MYA-4615 / P0657)</name>
    <dbReference type="NCBI Taxonomy" id="510951"/>
    <lineage>
        <taxon>Eukaryota</taxon>
        <taxon>Fungi</taxon>
        <taxon>Dikarya</taxon>
        <taxon>Ascomycota</taxon>
        <taxon>Pezizomycotina</taxon>
        <taxon>Sordariomycetes</taxon>
        <taxon>Sordariomycetidae</taxon>
        <taxon>Sordariales</taxon>
        <taxon>Sordariaceae</taxon>
        <taxon>Neurospora</taxon>
    </lineage>
</organism>
<protein>
    <recommendedName>
        <fullName evidence="6">TM7S3/TM198-like domain-containing protein</fullName>
    </recommendedName>
</protein>
<comment type="subcellular location">
    <subcellularLocation>
        <location evidence="1">Membrane</location>
        <topology evidence="1">Multi-pass membrane protein</topology>
    </subcellularLocation>
</comment>
<evidence type="ECO:0000256" key="5">
    <source>
        <dbReference type="SAM" id="Phobius"/>
    </source>
</evidence>
<evidence type="ECO:0000259" key="6">
    <source>
        <dbReference type="Pfam" id="PF13886"/>
    </source>
</evidence>
<dbReference type="GO" id="GO:0016020">
    <property type="term" value="C:membrane"/>
    <property type="evidence" value="ECO:0007669"/>
    <property type="project" value="UniProtKB-SubCell"/>
</dbReference>
<feature type="transmembrane region" description="Helical" evidence="5">
    <location>
        <begin position="125"/>
        <end position="144"/>
    </location>
</feature>
<evidence type="ECO:0000256" key="3">
    <source>
        <dbReference type="ARBA" id="ARBA00022989"/>
    </source>
</evidence>
<keyword evidence="2 5" id="KW-0812">Transmembrane</keyword>
<dbReference type="InterPro" id="IPR025256">
    <property type="entry name" value="TM7S3/TM198-like_dom"/>
</dbReference>
<keyword evidence="8" id="KW-1185">Reference proteome</keyword>
<dbReference type="Proteomes" id="UP000008065">
    <property type="component" value="Unassembled WGS sequence"/>
</dbReference>
<name>F8MMF4_NEUT8</name>
<dbReference type="PANTHER" id="PTHR39469:SF1">
    <property type="entry name" value="DUF4203 DOMAIN-CONTAINING PROTEIN"/>
    <property type="match status" value="1"/>
</dbReference>
<reference evidence="8" key="1">
    <citation type="journal article" date="2011" name="Genetics">
        <title>Massive changes in genome architecture accompany the transition to self-fertility in the filamentous fungus Neurospora tetrasperma.</title>
        <authorList>
            <person name="Ellison C.E."/>
            <person name="Stajich J.E."/>
            <person name="Jacobson D.J."/>
            <person name="Natvig D.O."/>
            <person name="Lapidus A."/>
            <person name="Foster B."/>
            <person name="Aerts A."/>
            <person name="Riley R."/>
            <person name="Lindquist E.A."/>
            <person name="Grigoriev I.V."/>
            <person name="Taylor J.W."/>
        </authorList>
    </citation>
    <scope>NUCLEOTIDE SEQUENCE [LARGE SCALE GENOMIC DNA]</scope>
    <source>
        <strain evidence="8">FGSC 2508 / P0657</strain>
    </source>
</reference>
<feature type="transmembrane region" description="Helical" evidence="5">
    <location>
        <begin position="68"/>
        <end position="87"/>
    </location>
</feature>
<proteinExistence type="predicted"/>